<keyword evidence="2" id="KW-1185">Reference proteome</keyword>
<dbReference type="GeneID" id="9059879"/>
<protein>
    <submittedName>
        <fullName evidence="1">Uncharacterized protein</fullName>
    </submittedName>
</protein>
<proteinExistence type="predicted"/>
<evidence type="ECO:0000313" key="2">
    <source>
        <dbReference type="Proteomes" id="UP000007800"/>
    </source>
</evidence>
<dbReference type="EMBL" id="GG679925">
    <property type="protein sequence ID" value="EER07200.1"/>
    <property type="molecule type" value="Genomic_DNA"/>
</dbReference>
<feature type="non-terminal residue" evidence="1">
    <location>
        <position position="113"/>
    </location>
</feature>
<evidence type="ECO:0000313" key="1">
    <source>
        <dbReference type="EMBL" id="EER07200.1"/>
    </source>
</evidence>
<dbReference type="Proteomes" id="UP000007800">
    <property type="component" value="Unassembled WGS sequence"/>
</dbReference>
<organism evidence="2">
    <name type="scientific">Perkinsus marinus (strain ATCC 50983 / TXsc)</name>
    <dbReference type="NCBI Taxonomy" id="423536"/>
    <lineage>
        <taxon>Eukaryota</taxon>
        <taxon>Sar</taxon>
        <taxon>Alveolata</taxon>
        <taxon>Perkinsozoa</taxon>
        <taxon>Perkinsea</taxon>
        <taxon>Perkinsida</taxon>
        <taxon>Perkinsidae</taxon>
        <taxon>Perkinsus</taxon>
    </lineage>
</organism>
<gene>
    <name evidence="1" type="ORF">Pmar_PMAR005499</name>
</gene>
<dbReference type="InParanoid" id="C5L7U3"/>
<name>C5L7U3_PERM5</name>
<reference evidence="1 2" key="1">
    <citation type="submission" date="2008-07" db="EMBL/GenBank/DDBJ databases">
        <authorList>
            <person name="El-Sayed N."/>
            <person name="Caler E."/>
            <person name="Inman J."/>
            <person name="Amedeo P."/>
            <person name="Hass B."/>
            <person name="Wortman J."/>
        </authorList>
    </citation>
    <scope>NUCLEOTIDE SEQUENCE [LARGE SCALE GENOMIC DNA]</scope>
    <source>
        <strain evidence="2">ATCC 50983 / TXsc</strain>
    </source>
</reference>
<accession>C5L7U3</accession>
<sequence>MARKRGLASIKATTGERMEMFHRALDGYISKGFCAIVKDNRLDPSKPEASTCQSIWEKLSKGTPYQGAAPNMLDSVVDDTIDEIYDLSQLAAEIDGDTFEVAVKSIDPGRIKS</sequence>
<dbReference type="AlphaFoldDB" id="C5L7U3"/>
<dbReference type="RefSeq" id="XP_002775384.1">
    <property type="nucleotide sequence ID" value="XM_002775338.1"/>
</dbReference>